<dbReference type="RefSeq" id="XP_037887583.1">
    <property type="nucleotide sequence ID" value="XM_038031655.1"/>
</dbReference>
<evidence type="ECO:0000256" key="2">
    <source>
        <dbReference type="ARBA" id="ARBA00023015"/>
    </source>
</evidence>
<accession>A0A9C6DQR4</accession>
<evidence type="ECO:0000313" key="8">
    <source>
        <dbReference type="Proteomes" id="UP000092443"/>
    </source>
</evidence>
<protein>
    <submittedName>
        <fullName evidence="9">Uncharacterized protein LOC119636348</fullName>
    </submittedName>
</protein>
<dbReference type="KEGG" id="gfs:119636348"/>
<dbReference type="SUPFAM" id="SSF57959">
    <property type="entry name" value="Leucine zipper domain"/>
    <property type="match status" value="1"/>
</dbReference>
<keyword evidence="8" id="KW-1185">Reference proteome</keyword>
<dbReference type="FunFam" id="1.20.5.170:FF:000082">
    <property type="entry name" value="Cell death specification"/>
    <property type="match status" value="1"/>
</dbReference>
<feature type="compositionally biased region" description="Basic and acidic residues" evidence="6">
    <location>
        <begin position="187"/>
        <end position="217"/>
    </location>
</feature>
<keyword evidence="3" id="KW-0238">DNA-binding</keyword>
<dbReference type="GO" id="GO:0000981">
    <property type="term" value="F:DNA-binding transcription factor activity, RNA polymerase II-specific"/>
    <property type="evidence" value="ECO:0007669"/>
    <property type="project" value="TreeGrafter"/>
</dbReference>
<keyword evidence="4" id="KW-0804">Transcription</keyword>
<evidence type="ECO:0000313" key="9">
    <source>
        <dbReference type="RefSeq" id="XP_037887583.1"/>
    </source>
</evidence>
<dbReference type="GO" id="GO:0005634">
    <property type="term" value="C:nucleus"/>
    <property type="evidence" value="ECO:0007669"/>
    <property type="project" value="UniProtKB-SubCell"/>
</dbReference>
<dbReference type="Gene3D" id="1.20.5.170">
    <property type="match status" value="1"/>
</dbReference>
<reference evidence="9" key="1">
    <citation type="submission" date="2025-08" db="UniProtKB">
        <authorList>
            <consortium name="RefSeq"/>
        </authorList>
    </citation>
    <scope>IDENTIFICATION</scope>
    <source>
        <tissue evidence="9">Whole body pupa</tissue>
    </source>
</reference>
<keyword evidence="2" id="KW-0805">Transcription regulation</keyword>
<evidence type="ECO:0000256" key="1">
    <source>
        <dbReference type="ARBA" id="ARBA00004123"/>
    </source>
</evidence>
<evidence type="ECO:0000256" key="5">
    <source>
        <dbReference type="ARBA" id="ARBA00023242"/>
    </source>
</evidence>
<dbReference type="CDD" id="cd14695">
    <property type="entry name" value="bZIP_HLF"/>
    <property type="match status" value="1"/>
</dbReference>
<dbReference type="Proteomes" id="UP000092443">
    <property type="component" value="Unplaced"/>
</dbReference>
<dbReference type="AlphaFoldDB" id="A0A9C6DQR4"/>
<evidence type="ECO:0000256" key="3">
    <source>
        <dbReference type="ARBA" id="ARBA00023125"/>
    </source>
</evidence>
<feature type="domain" description="BZIP" evidence="7">
    <location>
        <begin position="197"/>
        <end position="260"/>
    </location>
</feature>
<dbReference type="PANTHER" id="PTHR11988:SF55">
    <property type="entry name" value="BZIP DOMAIN-CONTAINING PROTEIN"/>
    <property type="match status" value="1"/>
</dbReference>
<evidence type="ECO:0000259" key="7">
    <source>
        <dbReference type="PROSITE" id="PS50217"/>
    </source>
</evidence>
<dbReference type="PANTHER" id="PTHR11988">
    <property type="entry name" value="THYROTROPH EMBRYONIC FACTOR RELATED"/>
    <property type="match status" value="1"/>
</dbReference>
<dbReference type="SMART" id="SM00338">
    <property type="entry name" value="BRLZ"/>
    <property type="match status" value="1"/>
</dbReference>
<dbReference type="PROSITE" id="PS50217">
    <property type="entry name" value="BZIP"/>
    <property type="match status" value="1"/>
</dbReference>
<evidence type="ECO:0000256" key="4">
    <source>
        <dbReference type="ARBA" id="ARBA00023163"/>
    </source>
</evidence>
<feature type="region of interest" description="Disordered" evidence="6">
    <location>
        <begin position="180"/>
        <end position="217"/>
    </location>
</feature>
<dbReference type="InterPro" id="IPR040223">
    <property type="entry name" value="PAR_bZIP"/>
</dbReference>
<sequence length="280" mass="32532">MCNSSLFQQTGFNNLMESFSSYRNLQFRRIENRLKVSNSGNLEHSTDYSNDLKGLNHKLLMQVDNAISPDMLKRTTVSPILDVIDNSSFPSYDHNVENSNHKNNEKQSNQFSENELLNNKPTDGIILSSSLPPHTHLIARHKTSLTAFEYLNSSSSQNFNNLDLPLMELNDMGGIFSPFLQRRPRGEKRSIPDEQKDEKYYERRKRNNEAAKKSRDARKIREDRIALRAAFLEQENSILRTQILALRDELQTLRQIISLEIEQKIINGHKDQESRYCLNF</sequence>
<dbReference type="Pfam" id="PF07716">
    <property type="entry name" value="bZIP_2"/>
    <property type="match status" value="1"/>
</dbReference>
<keyword evidence="5" id="KW-0539">Nucleus</keyword>
<evidence type="ECO:0000256" key="6">
    <source>
        <dbReference type="SAM" id="MobiDB-lite"/>
    </source>
</evidence>
<dbReference type="GeneID" id="119636348"/>
<gene>
    <name evidence="9" type="primary">LOC119636348</name>
</gene>
<dbReference type="InterPro" id="IPR046347">
    <property type="entry name" value="bZIP_sf"/>
</dbReference>
<name>A0A9C6DQR4_9MUSC</name>
<organism evidence="8 9">
    <name type="scientific">Glossina fuscipes</name>
    <dbReference type="NCBI Taxonomy" id="7396"/>
    <lineage>
        <taxon>Eukaryota</taxon>
        <taxon>Metazoa</taxon>
        <taxon>Ecdysozoa</taxon>
        <taxon>Arthropoda</taxon>
        <taxon>Hexapoda</taxon>
        <taxon>Insecta</taxon>
        <taxon>Pterygota</taxon>
        <taxon>Neoptera</taxon>
        <taxon>Endopterygota</taxon>
        <taxon>Diptera</taxon>
        <taxon>Brachycera</taxon>
        <taxon>Muscomorpha</taxon>
        <taxon>Hippoboscoidea</taxon>
        <taxon>Glossinidae</taxon>
        <taxon>Glossina</taxon>
    </lineage>
</organism>
<dbReference type="InterPro" id="IPR004827">
    <property type="entry name" value="bZIP"/>
</dbReference>
<dbReference type="GO" id="GO:0000978">
    <property type="term" value="F:RNA polymerase II cis-regulatory region sequence-specific DNA binding"/>
    <property type="evidence" value="ECO:0007669"/>
    <property type="project" value="TreeGrafter"/>
</dbReference>
<proteinExistence type="predicted"/>
<comment type="subcellular location">
    <subcellularLocation>
        <location evidence="1">Nucleus</location>
    </subcellularLocation>
</comment>